<comment type="similarity">
    <text evidence="1 5">Belongs to the universal ribosomal protein uS14 family.</text>
</comment>
<dbReference type="InterPro" id="IPR023036">
    <property type="entry name" value="Ribosomal_uS14_bac/plastid"/>
</dbReference>
<reference evidence="6" key="1">
    <citation type="submission" date="2015-11" db="EMBL/GenBank/DDBJ databases">
        <title>Re-assessment of the Classification of Bryopsidales (Chlorophyta) Based on Chloroplast Phylogenomic Analyses.</title>
        <authorList>
            <person name="Cremen M.C.M."/>
            <person name="Leliaert F."/>
            <person name="West J."/>
            <person name="Lam D.W."/>
            <person name="Shimada S."/>
            <person name="Lopez-Bautista J.M."/>
            <person name="Verbruggen H."/>
        </authorList>
    </citation>
    <scope>NUCLEOTIDE SEQUENCE</scope>
</reference>
<sequence length="100" mass="12200">MARKALIQRQKKRQLLYEKYYLKRQSIKKQIRQNTALEQKLYWHLKLQKLPINSSRVRLHNRCLITGRPKGFFRFFGLSRHLIREFAHQGYFPGVVKSSW</sequence>
<dbReference type="AlphaFoldDB" id="A0A1L2EDX7"/>
<dbReference type="PROSITE" id="PS00527">
    <property type="entry name" value="RIBOSOMAL_S14"/>
    <property type="match status" value="1"/>
</dbReference>
<dbReference type="FunFam" id="1.10.287.1480:FF:000001">
    <property type="entry name" value="30S ribosomal protein S14"/>
    <property type="match status" value="1"/>
</dbReference>
<evidence type="ECO:0000313" key="6">
    <source>
        <dbReference type="EMBL" id="ANN39053.1"/>
    </source>
</evidence>
<dbReference type="InterPro" id="IPR001209">
    <property type="entry name" value="Ribosomal_uS14"/>
</dbReference>
<protein>
    <recommendedName>
        <fullName evidence="4 5">Small ribosomal subunit protein uS14c</fullName>
    </recommendedName>
</protein>
<dbReference type="GeneID" id="30685260"/>
<keyword evidence="3 5" id="KW-0687">Ribonucleoprotein</keyword>
<dbReference type="SUPFAM" id="SSF57716">
    <property type="entry name" value="Glucocorticoid receptor-like (DNA-binding domain)"/>
    <property type="match status" value="1"/>
</dbReference>
<evidence type="ECO:0000256" key="3">
    <source>
        <dbReference type="ARBA" id="ARBA00023274"/>
    </source>
</evidence>
<keyword evidence="6" id="KW-0934">Plastid</keyword>
<dbReference type="Gene3D" id="1.10.287.1480">
    <property type="match status" value="1"/>
</dbReference>
<geneLocation type="chloroplast" evidence="6"/>
<dbReference type="GO" id="GO:0009507">
    <property type="term" value="C:chloroplast"/>
    <property type="evidence" value="ECO:0007669"/>
    <property type="project" value="UniProtKB-SubCell"/>
</dbReference>
<evidence type="ECO:0000256" key="5">
    <source>
        <dbReference type="HAMAP-Rule" id="MF_00537"/>
    </source>
</evidence>
<comment type="subcellular location">
    <subcellularLocation>
        <location evidence="5">Plastid</location>
        <location evidence="5">Chloroplast</location>
    </subcellularLocation>
</comment>
<keyword evidence="6" id="KW-0150">Chloroplast</keyword>
<evidence type="ECO:0000256" key="1">
    <source>
        <dbReference type="ARBA" id="ARBA00009083"/>
    </source>
</evidence>
<dbReference type="EMBL" id="KU059765">
    <property type="protein sequence ID" value="ANN39053.1"/>
    <property type="molecule type" value="Genomic_DNA"/>
</dbReference>
<dbReference type="RefSeq" id="YP_009330358.1">
    <property type="nucleotide sequence ID" value="NC_032284.1"/>
</dbReference>
<name>A0A1L2EDX7_9CHLO</name>
<gene>
    <name evidence="5 6" type="primary">rps14</name>
</gene>
<comment type="subunit">
    <text evidence="5">Part of the 30S ribosomal subunit.</text>
</comment>
<proteinExistence type="inferred from homology"/>
<dbReference type="HAMAP" id="MF_00537">
    <property type="entry name" value="Ribosomal_uS14_1"/>
    <property type="match status" value="1"/>
</dbReference>
<evidence type="ECO:0000256" key="4">
    <source>
        <dbReference type="ARBA" id="ARBA00035247"/>
    </source>
</evidence>
<dbReference type="PANTHER" id="PTHR19836">
    <property type="entry name" value="30S RIBOSOMAL PROTEIN S14"/>
    <property type="match status" value="1"/>
</dbReference>
<dbReference type="InterPro" id="IPR018271">
    <property type="entry name" value="Ribosomal_uS14_CS"/>
</dbReference>
<dbReference type="GO" id="GO:0006412">
    <property type="term" value="P:translation"/>
    <property type="evidence" value="ECO:0007669"/>
    <property type="project" value="UniProtKB-UniRule"/>
</dbReference>
<dbReference type="GO" id="GO:0003735">
    <property type="term" value="F:structural constituent of ribosome"/>
    <property type="evidence" value="ECO:0007669"/>
    <property type="project" value="InterPro"/>
</dbReference>
<organism evidence="6">
    <name type="scientific">Lambia antarctica</name>
    <dbReference type="NCBI Taxonomy" id="101717"/>
    <lineage>
        <taxon>Eukaryota</taxon>
        <taxon>Viridiplantae</taxon>
        <taxon>Chlorophyta</taxon>
        <taxon>core chlorophytes</taxon>
        <taxon>Ulvophyceae</taxon>
        <taxon>TCBD clade</taxon>
        <taxon>Bryopsidales</taxon>
        <taxon>Bryopsidineae</taxon>
        <taxon>Bryopsidaceae</taxon>
        <taxon>Lambia</taxon>
    </lineage>
</organism>
<dbReference type="GO" id="GO:0015935">
    <property type="term" value="C:small ribosomal subunit"/>
    <property type="evidence" value="ECO:0007669"/>
    <property type="project" value="TreeGrafter"/>
</dbReference>
<comment type="function">
    <text evidence="5">Binds 16S rRNA, required for the assembly of 30S particles.</text>
</comment>
<dbReference type="PANTHER" id="PTHR19836:SF19">
    <property type="entry name" value="SMALL RIBOSOMAL SUBUNIT PROTEIN US14M"/>
    <property type="match status" value="1"/>
</dbReference>
<keyword evidence="2 5" id="KW-0689">Ribosomal protein</keyword>
<keyword evidence="5" id="KW-0694">RNA-binding</keyword>
<accession>A0A1L2EDX7</accession>
<dbReference type="NCBIfam" id="NF006477">
    <property type="entry name" value="PRK08881.1"/>
    <property type="match status" value="1"/>
</dbReference>
<keyword evidence="5" id="KW-0699">rRNA-binding</keyword>
<evidence type="ECO:0000256" key="2">
    <source>
        <dbReference type="ARBA" id="ARBA00022980"/>
    </source>
</evidence>
<dbReference type="Pfam" id="PF00253">
    <property type="entry name" value="Ribosomal_S14"/>
    <property type="match status" value="1"/>
</dbReference>
<dbReference type="GO" id="GO:0019843">
    <property type="term" value="F:rRNA binding"/>
    <property type="evidence" value="ECO:0007669"/>
    <property type="project" value="UniProtKB-UniRule"/>
</dbReference>